<keyword evidence="1" id="KW-0812">Transmembrane</keyword>
<dbReference type="AlphaFoldDB" id="A0A5Q2F7Y5"/>
<feature type="transmembrane region" description="Helical" evidence="1">
    <location>
        <begin position="49"/>
        <end position="82"/>
    </location>
</feature>
<protein>
    <submittedName>
        <fullName evidence="2">Uncharacterized protein</fullName>
    </submittedName>
</protein>
<organism evidence="2 3">
    <name type="scientific">Raineyella fluvialis</name>
    <dbReference type="NCBI Taxonomy" id="2662261"/>
    <lineage>
        <taxon>Bacteria</taxon>
        <taxon>Bacillati</taxon>
        <taxon>Actinomycetota</taxon>
        <taxon>Actinomycetes</taxon>
        <taxon>Propionibacteriales</taxon>
        <taxon>Propionibacteriaceae</taxon>
        <taxon>Raineyella</taxon>
    </lineage>
</organism>
<dbReference type="EMBL" id="CP045725">
    <property type="protein sequence ID" value="QGF22571.1"/>
    <property type="molecule type" value="Genomic_DNA"/>
</dbReference>
<keyword evidence="3" id="KW-1185">Reference proteome</keyword>
<evidence type="ECO:0000313" key="2">
    <source>
        <dbReference type="EMBL" id="QGF22571.1"/>
    </source>
</evidence>
<keyword evidence="1" id="KW-1133">Transmembrane helix</keyword>
<evidence type="ECO:0000313" key="3">
    <source>
        <dbReference type="Proteomes" id="UP000386847"/>
    </source>
</evidence>
<accession>A0A5Q2F7Y5</accession>
<proteinExistence type="predicted"/>
<sequence>MQAGLSHPLTYVLSEMANLLGACGPSIVIGVAALILAIRAPMPTWLRVFSVLASVCGITAPLYFTFYVFVLWCLVLAAWLVAPRREARVTEPGPSLVG</sequence>
<dbReference type="RefSeq" id="WP_153571096.1">
    <property type="nucleotide sequence ID" value="NZ_CP045725.1"/>
</dbReference>
<reference evidence="2 3" key="1">
    <citation type="submission" date="2019-10" db="EMBL/GenBank/DDBJ databases">
        <title>Genomic analysis of Raineyella sp. CBA3103.</title>
        <authorList>
            <person name="Roh S.W."/>
        </authorList>
    </citation>
    <scope>NUCLEOTIDE SEQUENCE [LARGE SCALE GENOMIC DNA]</scope>
    <source>
        <strain evidence="2 3">CBA3103</strain>
    </source>
</reference>
<dbReference type="KEGG" id="rain:Rai3103_01480"/>
<evidence type="ECO:0000256" key="1">
    <source>
        <dbReference type="SAM" id="Phobius"/>
    </source>
</evidence>
<name>A0A5Q2F7Y5_9ACTN</name>
<dbReference type="Proteomes" id="UP000386847">
    <property type="component" value="Chromosome"/>
</dbReference>
<feature type="transmembrane region" description="Helical" evidence="1">
    <location>
        <begin position="16"/>
        <end position="37"/>
    </location>
</feature>
<gene>
    <name evidence="2" type="ORF">Rai3103_01480</name>
</gene>
<keyword evidence="1" id="KW-0472">Membrane</keyword>